<gene>
    <name evidence="1" type="ORF">CBF53_01310</name>
    <name evidence="2" type="ORF">CBF70_01945</name>
</gene>
<dbReference type="Proteomes" id="UP000216316">
    <property type="component" value="Unassembled WGS sequence"/>
</dbReference>
<accession>A0A256LKA0</accession>
<organism evidence="2 3">
    <name type="scientific">Lactobacillus taiwanensis</name>
    <dbReference type="NCBI Taxonomy" id="508451"/>
    <lineage>
        <taxon>Bacteria</taxon>
        <taxon>Bacillati</taxon>
        <taxon>Bacillota</taxon>
        <taxon>Bacilli</taxon>
        <taxon>Lactobacillales</taxon>
        <taxon>Lactobacillaceae</taxon>
        <taxon>Lactobacillus</taxon>
    </lineage>
</organism>
<dbReference type="Proteomes" id="UP000215828">
    <property type="component" value="Unassembled WGS sequence"/>
</dbReference>
<proteinExistence type="predicted"/>
<keyword evidence="4" id="KW-1185">Reference proteome</keyword>
<evidence type="ECO:0000313" key="4">
    <source>
        <dbReference type="Proteomes" id="UP000216316"/>
    </source>
</evidence>
<reference evidence="1 4" key="2">
    <citation type="submission" date="2017-05" db="EMBL/GenBank/DDBJ databases">
        <authorList>
            <person name="Lin X.B."/>
            <person name="Stothard P."/>
            <person name="Tasseva G."/>
            <person name="Walter J."/>
        </authorList>
    </citation>
    <scope>NUCLEOTIDE SEQUENCE [LARGE SCALE GENOMIC DNA]</scope>
    <source>
        <strain evidence="1 4">609u</strain>
    </source>
</reference>
<comment type="caution">
    <text evidence="2">The sequence shown here is derived from an EMBL/GenBank/DDBJ whole genome shotgun (WGS) entry which is preliminary data.</text>
</comment>
<evidence type="ECO:0000313" key="2">
    <source>
        <dbReference type="EMBL" id="OYR93037.1"/>
    </source>
</evidence>
<protein>
    <submittedName>
        <fullName evidence="2">Uncharacterized protein</fullName>
    </submittedName>
</protein>
<sequence>MKIVDKRNKRKEKQANDWQVGDVVCFWKDAEKSEKSYAIITHISQEDGYGLTNLNVSAGTEDVMFAATPSSVIDILIDRGFHFERVNAKLVIE</sequence>
<dbReference type="EMBL" id="NGNX01000005">
    <property type="protein sequence ID" value="OYR93037.1"/>
    <property type="molecule type" value="Genomic_DNA"/>
</dbReference>
<reference evidence="3 4" key="3">
    <citation type="submission" date="2017-09" db="EMBL/GenBank/DDBJ databases">
        <title>Tripartite evolution among Lactobacillus johnsonii, Lactobacillus taiwanensis, Lactobacillus reuteri and their rodent host.</title>
        <authorList>
            <person name="Wang T."/>
            <person name="Knowles S."/>
            <person name="Cheng C."/>
        </authorList>
    </citation>
    <scope>NUCLEOTIDE SEQUENCE [LARGE SCALE GENOMIC DNA]</scope>
    <source>
        <strain evidence="2 3">609q</strain>
        <strain evidence="1 4">609u</strain>
    </source>
</reference>
<reference evidence="2 3" key="1">
    <citation type="submission" date="2017-04" db="EMBL/GenBank/DDBJ databases">
        <authorList>
            <person name="Afonso C.L."/>
            <person name="Miller P.J."/>
            <person name="Scott M.A."/>
            <person name="Spackman E."/>
            <person name="Goraichik I."/>
            <person name="Dimitrov K.M."/>
            <person name="Suarez D.L."/>
            <person name="Swayne D.E."/>
        </authorList>
    </citation>
    <scope>NUCLEOTIDE SEQUENCE [LARGE SCALE GENOMIC DNA]</scope>
    <source>
        <strain evidence="2 3">609q</strain>
    </source>
</reference>
<dbReference type="EMBL" id="NGNV01000003">
    <property type="protein sequence ID" value="OYR88982.1"/>
    <property type="molecule type" value="Genomic_DNA"/>
</dbReference>
<evidence type="ECO:0000313" key="1">
    <source>
        <dbReference type="EMBL" id="OYR88982.1"/>
    </source>
</evidence>
<dbReference type="AlphaFoldDB" id="A0A256LKA0"/>
<dbReference type="RefSeq" id="WP_094495882.1">
    <property type="nucleotide sequence ID" value="NZ_NGNV01000003.1"/>
</dbReference>
<evidence type="ECO:0000313" key="3">
    <source>
        <dbReference type="Proteomes" id="UP000215828"/>
    </source>
</evidence>
<name>A0A256LKA0_9LACO</name>